<dbReference type="OrthoDB" id="10409529at2759"/>
<dbReference type="EMBL" id="UYYB01030304">
    <property type="protein sequence ID" value="VDM73388.1"/>
    <property type="molecule type" value="Genomic_DNA"/>
</dbReference>
<dbReference type="Proteomes" id="UP000270094">
    <property type="component" value="Unassembled WGS sequence"/>
</dbReference>
<organism evidence="1 2">
    <name type="scientific">Strongylus vulgaris</name>
    <name type="common">Blood worm</name>
    <dbReference type="NCBI Taxonomy" id="40348"/>
    <lineage>
        <taxon>Eukaryota</taxon>
        <taxon>Metazoa</taxon>
        <taxon>Ecdysozoa</taxon>
        <taxon>Nematoda</taxon>
        <taxon>Chromadorea</taxon>
        <taxon>Rhabditida</taxon>
        <taxon>Rhabditina</taxon>
        <taxon>Rhabditomorpha</taxon>
        <taxon>Strongyloidea</taxon>
        <taxon>Strongylidae</taxon>
        <taxon>Strongylus</taxon>
    </lineage>
</organism>
<proteinExistence type="predicted"/>
<sequence>MKRIVLARPTQLIPAPEEVQSFADIQQTGRINVHCPADKIFKWSKLGELVLISHSGNFGSRIF</sequence>
<name>A0A3P7L2D5_STRVU</name>
<keyword evidence="2" id="KW-1185">Reference proteome</keyword>
<evidence type="ECO:0000313" key="1">
    <source>
        <dbReference type="EMBL" id="VDM73388.1"/>
    </source>
</evidence>
<accession>A0A3P7L2D5</accession>
<protein>
    <submittedName>
        <fullName evidence="1">Uncharacterized protein</fullName>
    </submittedName>
</protein>
<gene>
    <name evidence="1" type="ORF">SVUK_LOCUS8386</name>
</gene>
<reference evidence="1 2" key="1">
    <citation type="submission" date="2018-11" db="EMBL/GenBank/DDBJ databases">
        <authorList>
            <consortium name="Pathogen Informatics"/>
        </authorList>
    </citation>
    <scope>NUCLEOTIDE SEQUENCE [LARGE SCALE GENOMIC DNA]</scope>
</reference>
<dbReference type="AlphaFoldDB" id="A0A3P7L2D5"/>
<evidence type="ECO:0000313" key="2">
    <source>
        <dbReference type="Proteomes" id="UP000270094"/>
    </source>
</evidence>